<dbReference type="EMBL" id="JALBGC010000001">
    <property type="protein sequence ID" value="MCI1185949.1"/>
    <property type="molecule type" value="Genomic_DNA"/>
</dbReference>
<dbReference type="InterPro" id="IPR051803">
    <property type="entry name" value="TA_system_RelE-like_toxin"/>
</dbReference>
<comment type="similarity">
    <text evidence="1">Belongs to the RelE toxin family.</text>
</comment>
<dbReference type="InterPro" id="IPR007712">
    <property type="entry name" value="RelE/ParE_toxin"/>
</dbReference>
<keyword evidence="2" id="KW-1277">Toxin-antitoxin system</keyword>
<sequence>MAQIIWSNPAIEDLHQLREFYSQFSEGYADRLIDKLIARVDILINFPQSGRMAPQFRDGLTRELVSGDYSIIYRIQNADTVTISRIQNNSKPLTRLN</sequence>
<proteinExistence type="inferred from homology"/>
<dbReference type="Proteomes" id="UP001139193">
    <property type="component" value="Unassembled WGS sequence"/>
</dbReference>
<dbReference type="Pfam" id="PF05016">
    <property type="entry name" value="ParE_toxin"/>
    <property type="match status" value="1"/>
</dbReference>
<evidence type="ECO:0000313" key="3">
    <source>
        <dbReference type="EMBL" id="MCI1185949.1"/>
    </source>
</evidence>
<name>A0A9X2AGN4_9BACT</name>
<dbReference type="PANTHER" id="PTHR33755:SF5">
    <property type="entry name" value="TYPE II TOXIN-ANTITOXIN SYSTEM RELE_PARE FAMILY TOXIN"/>
    <property type="match status" value="1"/>
</dbReference>
<reference evidence="3" key="1">
    <citation type="submission" date="2022-03" db="EMBL/GenBank/DDBJ databases">
        <title>Bacterial whole genome sequence for Hymenobacter sp. DH14.</title>
        <authorList>
            <person name="Le V."/>
        </authorList>
    </citation>
    <scope>NUCLEOTIDE SEQUENCE</scope>
    <source>
        <strain evidence="3">DH14</strain>
    </source>
</reference>
<dbReference type="Gene3D" id="3.30.2310.20">
    <property type="entry name" value="RelE-like"/>
    <property type="match status" value="1"/>
</dbReference>
<organism evidence="3 4">
    <name type="scientific">Hymenobacter cyanobacteriorum</name>
    <dbReference type="NCBI Taxonomy" id="2926463"/>
    <lineage>
        <taxon>Bacteria</taxon>
        <taxon>Pseudomonadati</taxon>
        <taxon>Bacteroidota</taxon>
        <taxon>Cytophagia</taxon>
        <taxon>Cytophagales</taxon>
        <taxon>Hymenobacteraceae</taxon>
        <taxon>Hymenobacter</taxon>
    </lineage>
</organism>
<dbReference type="PANTHER" id="PTHR33755">
    <property type="entry name" value="TOXIN PARE1-RELATED"/>
    <property type="match status" value="1"/>
</dbReference>
<gene>
    <name evidence="3" type="ORF">MON38_00845</name>
</gene>
<dbReference type="InterPro" id="IPR035093">
    <property type="entry name" value="RelE/ParE_toxin_dom_sf"/>
</dbReference>
<evidence type="ECO:0000313" key="4">
    <source>
        <dbReference type="Proteomes" id="UP001139193"/>
    </source>
</evidence>
<dbReference type="AlphaFoldDB" id="A0A9X2AGN4"/>
<evidence type="ECO:0000256" key="2">
    <source>
        <dbReference type="ARBA" id="ARBA00022649"/>
    </source>
</evidence>
<keyword evidence="4" id="KW-1185">Reference proteome</keyword>
<evidence type="ECO:0000256" key="1">
    <source>
        <dbReference type="ARBA" id="ARBA00006226"/>
    </source>
</evidence>
<dbReference type="RefSeq" id="WP_241934239.1">
    <property type="nucleotide sequence ID" value="NZ_JALBGC010000001.1"/>
</dbReference>
<protein>
    <submittedName>
        <fullName evidence="3">Type II toxin-antitoxin system RelE/ParE family toxin</fullName>
    </submittedName>
</protein>
<comment type="caution">
    <text evidence="3">The sequence shown here is derived from an EMBL/GenBank/DDBJ whole genome shotgun (WGS) entry which is preliminary data.</text>
</comment>
<accession>A0A9X2AGN4</accession>